<reference evidence="2 3" key="1">
    <citation type="journal article" date="2015" name="Genome Biol.">
        <title>Comparative genomics of Steinernema reveals deeply conserved gene regulatory networks.</title>
        <authorList>
            <person name="Dillman A.R."/>
            <person name="Macchietto M."/>
            <person name="Porter C.F."/>
            <person name="Rogers A."/>
            <person name="Williams B."/>
            <person name="Antoshechkin I."/>
            <person name="Lee M.M."/>
            <person name="Goodwin Z."/>
            <person name="Lu X."/>
            <person name="Lewis E.E."/>
            <person name="Goodrich-Blair H."/>
            <person name="Stock S.P."/>
            <person name="Adams B.J."/>
            <person name="Sternberg P.W."/>
            <person name="Mortazavi A."/>
        </authorList>
    </citation>
    <scope>NUCLEOTIDE SEQUENCE [LARGE SCALE GENOMIC DNA]</scope>
    <source>
        <strain evidence="2 3">ALL</strain>
    </source>
</reference>
<keyword evidence="1" id="KW-0472">Membrane</keyword>
<organism evidence="2 3">
    <name type="scientific">Steinernema carpocapsae</name>
    <name type="common">Entomopathogenic nematode</name>
    <dbReference type="NCBI Taxonomy" id="34508"/>
    <lineage>
        <taxon>Eukaryota</taxon>
        <taxon>Metazoa</taxon>
        <taxon>Ecdysozoa</taxon>
        <taxon>Nematoda</taxon>
        <taxon>Chromadorea</taxon>
        <taxon>Rhabditida</taxon>
        <taxon>Tylenchina</taxon>
        <taxon>Panagrolaimomorpha</taxon>
        <taxon>Strongyloidoidea</taxon>
        <taxon>Steinernematidae</taxon>
        <taxon>Steinernema</taxon>
    </lineage>
</organism>
<proteinExistence type="predicted"/>
<sequence length="119" mass="13725">MVGPLQLAVGVTYMVLTSILTPPYLRIIYMLVAKFGFWESLTTAYSTLPGLDTMQLQAFFSTHFDLFKPYSYLLQQTGSYLMMASFVLSFVTYTIISIYLLKMRKSTNSTHKQRKKTMF</sequence>
<gene>
    <name evidence="2" type="ORF">L596_026724</name>
</gene>
<keyword evidence="1" id="KW-1133">Transmembrane helix</keyword>
<dbReference type="Proteomes" id="UP000298663">
    <property type="component" value="Unassembled WGS sequence"/>
</dbReference>
<dbReference type="EMBL" id="AZBU02000010">
    <property type="protein sequence ID" value="TKR62809.1"/>
    <property type="molecule type" value="Genomic_DNA"/>
</dbReference>
<protein>
    <submittedName>
        <fullName evidence="2">Uncharacterized protein</fullName>
    </submittedName>
</protein>
<feature type="transmembrane region" description="Helical" evidence="1">
    <location>
        <begin position="80"/>
        <end position="101"/>
    </location>
</feature>
<feature type="transmembrane region" description="Helical" evidence="1">
    <location>
        <begin position="7"/>
        <end position="32"/>
    </location>
</feature>
<name>A0A4U5M268_STECR</name>
<evidence type="ECO:0000313" key="2">
    <source>
        <dbReference type="EMBL" id="TKR62809.1"/>
    </source>
</evidence>
<keyword evidence="1" id="KW-0812">Transmembrane</keyword>
<accession>A0A4U5M268</accession>
<keyword evidence="3" id="KW-1185">Reference proteome</keyword>
<evidence type="ECO:0000313" key="3">
    <source>
        <dbReference type="Proteomes" id="UP000298663"/>
    </source>
</evidence>
<evidence type="ECO:0000256" key="1">
    <source>
        <dbReference type="SAM" id="Phobius"/>
    </source>
</evidence>
<dbReference type="AlphaFoldDB" id="A0A4U5M268"/>
<reference evidence="2 3" key="2">
    <citation type="journal article" date="2019" name="G3 (Bethesda)">
        <title>Hybrid Assembly of the Genome of the Entomopathogenic Nematode Steinernema carpocapsae Identifies the X-Chromosome.</title>
        <authorList>
            <person name="Serra L."/>
            <person name="Macchietto M."/>
            <person name="Macias-Munoz A."/>
            <person name="McGill C.J."/>
            <person name="Rodriguez I.M."/>
            <person name="Rodriguez B."/>
            <person name="Murad R."/>
            <person name="Mortazavi A."/>
        </authorList>
    </citation>
    <scope>NUCLEOTIDE SEQUENCE [LARGE SCALE GENOMIC DNA]</scope>
    <source>
        <strain evidence="2 3">ALL</strain>
    </source>
</reference>
<comment type="caution">
    <text evidence="2">The sequence shown here is derived from an EMBL/GenBank/DDBJ whole genome shotgun (WGS) entry which is preliminary data.</text>
</comment>